<dbReference type="RefSeq" id="WP_129340631.1">
    <property type="nucleotide sequence ID" value="NZ_JACIDD010000001.1"/>
</dbReference>
<sequence length="309" mass="31983">MDAFTPSPAGVTDTGSAITLQGGDPYHVRGRLTDPATGEPTAVQACWFHFVVRGTGITDKAPFLTFLNSEDVEVLKVLGSGTDSFTLQVLTAAGFQQLGKWAMPDFSADVAVDVQVDLPKGLIALYWNQGETVLKRGVDVSKIGDIATFRIGVPSTFRGCTFSQVIVAAYNTIGHTVRIRRPSAVGSLAGWSGDAAAVSESAINDATAISTSAEGAITTFAGPALPATAAGSVIKAVAVAARVRKDTAVAPTNIRAVLKVGGQVCEAPANVPISDGYAGTSTVFPKNPQTGERWQIAEVNSEFGLKATA</sequence>
<organism evidence="1 2">
    <name type="scientific">Sphingomonas desiccabilis</name>
    <dbReference type="NCBI Taxonomy" id="429134"/>
    <lineage>
        <taxon>Bacteria</taxon>
        <taxon>Pseudomonadati</taxon>
        <taxon>Pseudomonadota</taxon>
        <taxon>Alphaproteobacteria</taxon>
        <taxon>Sphingomonadales</taxon>
        <taxon>Sphingomonadaceae</taxon>
        <taxon>Sphingomonas</taxon>
    </lineage>
</organism>
<dbReference type="OrthoDB" id="9848982at2"/>
<dbReference type="Proteomes" id="UP000292347">
    <property type="component" value="Unassembled WGS sequence"/>
</dbReference>
<evidence type="ECO:0000313" key="2">
    <source>
        <dbReference type="Proteomes" id="UP000292347"/>
    </source>
</evidence>
<comment type="caution">
    <text evidence="1">The sequence shown here is derived from an EMBL/GenBank/DDBJ whole genome shotgun (WGS) entry which is preliminary data.</text>
</comment>
<keyword evidence="2" id="KW-1185">Reference proteome</keyword>
<proteinExistence type="predicted"/>
<dbReference type="AlphaFoldDB" id="A0A4Q2IVU3"/>
<accession>A0A4Q2IVU3</accession>
<protein>
    <submittedName>
        <fullName evidence="1">Uncharacterized protein</fullName>
    </submittedName>
</protein>
<gene>
    <name evidence="1" type="ORF">EO081_04095</name>
</gene>
<name>A0A4Q2IVU3_9SPHN</name>
<reference evidence="1 2" key="1">
    <citation type="submission" date="2019-01" db="EMBL/GenBank/DDBJ databases">
        <title>Sphingomonas mucosissima sp. nov. and Sphingomonas desiccabilis sp. nov., from biological soil crusts in the Colorado Plateau, USA.</title>
        <authorList>
            <person name="Zhu D."/>
        </authorList>
    </citation>
    <scope>NUCLEOTIDE SEQUENCE [LARGE SCALE GENOMIC DNA]</scope>
    <source>
        <strain evidence="1 2">CP1D</strain>
    </source>
</reference>
<dbReference type="EMBL" id="SDPT01000001">
    <property type="protein sequence ID" value="RXZ34849.1"/>
    <property type="molecule type" value="Genomic_DNA"/>
</dbReference>
<evidence type="ECO:0000313" key="1">
    <source>
        <dbReference type="EMBL" id="RXZ34849.1"/>
    </source>
</evidence>